<evidence type="ECO:0000256" key="3">
    <source>
        <dbReference type="ARBA" id="ARBA00022722"/>
    </source>
</evidence>
<dbReference type="Gene3D" id="3.10.310.30">
    <property type="match status" value="1"/>
</dbReference>
<name>A0A402B4B6_9CHLR</name>
<dbReference type="AlphaFoldDB" id="A0A402B4B6"/>
<feature type="domain" description="DDH" evidence="7">
    <location>
        <begin position="86"/>
        <end position="238"/>
    </location>
</feature>
<dbReference type="InterPro" id="IPR003156">
    <property type="entry name" value="DHHA1_dom"/>
</dbReference>
<dbReference type="InterPro" id="IPR051673">
    <property type="entry name" value="SSDNA_exonuclease_RecJ"/>
</dbReference>
<gene>
    <name evidence="10" type="ORF">KDA_16410</name>
</gene>
<protein>
    <recommendedName>
        <fullName evidence="2">Single-stranded-DNA-specific exonuclease RecJ</fullName>
    </recommendedName>
</protein>
<dbReference type="NCBIfam" id="TIGR00644">
    <property type="entry name" value="recJ"/>
    <property type="match status" value="1"/>
</dbReference>
<dbReference type="GO" id="GO:0006281">
    <property type="term" value="P:DNA repair"/>
    <property type="evidence" value="ECO:0007669"/>
    <property type="project" value="InterPro"/>
</dbReference>
<dbReference type="GO" id="GO:0006310">
    <property type="term" value="P:DNA recombination"/>
    <property type="evidence" value="ECO:0007669"/>
    <property type="project" value="InterPro"/>
</dbReference>
<dbReference type="Pfam" id="PF02272">
    <property type="entry name" value="DHHA1"/>
    <property type="match status" value="1"/>
</dbReference>
<evidence type="ECO:0000256" key="4">
    <source>
        <dbReference type="ARBA" id="ARBA00022801"/>
    </source>
</evidence>
<dbReference type="PANTHER" id="PTHR30255">
    <property type="entry name" value="SINGLE-STRANDED-DNA-SPECIFIC EXONUCLEASE RECJ"/>
    <property type="match status" value="1"/>
</dbReference>
<keyword evidence="4" id="KW-0378">Hydrolase</keyword>
<dbReference type="GO" id="GO:0003676">
    <property type="term" value="F:nucleic acid binding"/>
    <property type="evidence" value="ECO:0007669"/>
    <property type="project" value="InterPro"/>
</dbReference>
<keyword evidence="3" id="KW-0540">Nuclease</keyword>
<evidence type="ECO:0000256" key="2">
    <source>
        <dbReference type="ARBA" id="ARBA00019841"/>
    </source>
</evidence>
<keyword evidence="11" id="KW-1185">Reference proteome</keyword>
<comment type="caution">
    <text evidence="10">The sequence shown here is derived from an EMBL/GenBank/DDBJ whole genome shotgun (WGS) entry which is preliminary data.</text>
</comment>
<dbReference type="EMBL" id="BIFT01000001">
    <property type="protein sequence ID" value="GCE26157.1"/>
    <property type="molecule type" value="Genomic_DNA"/>
</dbReference>
<evidence type="ECO:0000259" key="9">
    <source>
        <dbReference type="Pfam" id="PF17768"/>
    </source>
</evidence>
<sequence length="619" mass="68419">MELSPHLADTWEVYPELSKELFLAAKAAGLEPIQAQLLSNRGIKSVEDMTSFIRAAYEDTRDPLDLIDMPRAVTRIQRALADQEHITVYGDYDADGVTSSALLYRALRKLKQTNSILDYHIPHRLKDGCGLNLAALDMLKARGTSLIITTDCASSDVAQVAYARQLGIDVIITDHHHPPVELPQAYAMVNPWRPDCSYGGHYLCGVGIAFKLTQALYRAYKRTKEEELELLDLVAIGTVADIAPLLGENHTYVRIGLDRLNATNKPGLRALIRNANLQSGKVRERDIAFGIAPCINAAGRMKEASIAFELMITDDIQEANTIAEELRQLNMQRQQETETLMNNVREQAALHPEHAVIVVNGKHWHEGIIGLVAGKLAEESDKPVLVLSDDPETQRSRGSARSQKGFNIIEALSGFATRLERYGGHAQAAGFTIRSERIEELRAHVLSWQENGGPPHPALIEGTTLPDPTGIVTEQESSETAPSMMPKMIDLTFTKTALLTYETYKKIRVLGPFGAGNPDPVFQLQHVNLLEARTSGPNRQNLLLRLGVTKGNGESSLPRSLTRGEQLPRGTYTRGASELPRFKNVEYVDIIFRIASSEDDARPEIWLKILAVEPSPAEA</sequence>
<dbReference type="InterPro" id="IPR041122">
    <property type="entry name" value="RecJ_OB"/>
</dbReference>
<accession>A0A402B4B6</accession>
<dbReference type="RefSeq" id="WP_126626652.1">
    <property type="nucleotide sequence ID" value="NZ_BIFT01000001.1"/>
</dbReference>
<dbReference type="Proteomes" id="UP000287171">
    <property type="component" value="Unassembled WGS sequence"/>
</dbReference>
<evidence type="ECO:0000256" key="6">
    <source>
        <dbReference type="SAM" id="MobiDB-lite"/>
    </source>
</evidence>
<comment type="similarity">
    <text evidence="1">Belongs to the RecJ family.</text>
</comment>
<dbReference type="InterPro" id="IPR004610">
    <property type="entry name" value="RecJ"/>
</dbReference>
<evidence type="ECO:0000313" key="10">
    <source>
        <dbReference type="EMBL" id="GCE26157.1"/>
    </source>
</evidence>
<feature type="region of interest" description="Disordered" evidence="6">
    <location>
        <begin position="553"/>
        <end position="572"/>
    </location>
</feature>
<keyword evidence="5 10" id="KW-0269">Exonuclease</keyword>
<dbReference type="Gene3D" id="3.90.1640.30">
    <property type="match status" value="1"/>
</dbReference>
<dbReference type="InterPro" id="IPR001667">
    <property type="entry name" value="DDH_dom"/>
</dbReference>
<dbReference type="Pfam" id="PF01368">
    <property type="entry name" value="DHH"/>
    <property type="match status" value="1"/>
</dbReference>
<dbReference type="OrthoDB" id="9809852at2"/>
<dbReference type="SUPFAM" id="SSF64182">
    <property type="entry name" value="DHH phosphoesterases"/>
    <property type="match status" value="1"/>
</dbReference>
<dbReference type="GO" id="GO:0008409">
    <property type="term" value="F:5'-3' exonuclease activity"/>
    <property type="evidence" value="ECO:0007669"/>
    <property type="project" value="InterPro"/>
</dbReference>
<evidence type="ECO:0000259" key="7">
    <source>
        <dbReference type="Pfam" id="PF01368"/>
    </source>
</evidence>
<feature type="domain" description="RecJ OB" evidence="9">
    <location>
        <begin position="499"/>
        <end position="547"/>
    </location>
</feature>
<dbReference type="Gene3D" id="2.40.50.460">
    <property type="match status" value="1"/>
</dbReference>
<organism evidence="10 11">
    <name type="scientific">Dictyobacter alpinus</name>
    <dbReference type="NCBI Taxonomy" id="2014873"/>
    <lineage>
        <taxon>Bacteria</taxon>
        <taxon>Bacillati</taxon>
        <taxon>Chloroflexota</taxon>
        <taxon>Ktedonobacteria</taxon>
        <taxon>Ktedonobacterales</taxon>
        <taxon>Dictyobacteraceae</taxon>
        <taxon>Dictyobacter</taxon>
    </lineage>
</organism>
<dbReference type="Pfam" id="PF17768">
    <property type="entry name" value="RecJ_OB"/>
    <property type="match status" value="1"/>
</dbReference>
<evidence type="ECO:0000256" key="5">
    <source>
        <dbReference type="ARBA" id="ARBA00022839"/>
    </source>
</evidence>
<reference evidence="11" key="1">
    <citation type="submission" date="2018-12" db="EMBL/GenBank/DDBJ databases">
        <title>Tengunoibacter tsumagoiensis gen. nov., sp. nov., Dictyobacter kobayashii sp. nov., D. alpinus sp. nov., and D. joshuensis sp. nov. and description of Dictyobacteraceae fam. nov. within the order Ktedonobacterales isolated from Tengu-no-mugimeshi.</title>
        <authorList>
            <person name="Wang C.M."/>
            <person name="Zheng Y."/>
            <person name="Sakai Y."/>
            <person name="Toyoda A."/>
            <person name="Minakuchi Y."/>
            <person name="Abe K."/>
            <person name="Yokota A."/>
            <person name="Yabe S."/>
        </authorList>
    </citation>
    <scope>NUCLEOTIDE SEQUENCE [LARGE SCALE GENOMIC DNA]</scope>
    <source>
        <strain evidence="11">Uno16</strain>
    </source>
</reference>
<evidence type="ECO:0000313" key="11">
    <source>
        <dbReference type="Proteomes" id="UP000287171"/>
    </source>
</evidence>
<evidence type="ECO:0000256" key="1">
    <source>
        <dbReference type="ARBA" id="ARBA00005915"/>
    </source>
</evidence>
<evidence type="ECO:0000259" key="8">
    <source>
        <dbReference type="Pfam" id="PF02272"/>
    </source>
</evidence>
<proteinExistence type="inferred from homology"/>
<feature type="domain" description="DHHA1" evidence="8">
    <location>
        <begin position="356"/>
        <end position="449"/>
    </location>
</feature>
<dbReference type="PANTHER" id="PTHR30255:SF2">
    <property type="entry name" value="SINGLE-STRANDED-DNA-SPECIFIC EXONUCLEASE RECJ"/>
    <property type="match status" value="1"/>
</dbReference>
<dbReference type="InterPro" id="IPR038763">
    <property type="entry name" value="DHH_sf"/>
</dbReference>